<dbReference type="GO" id="GO:0016787">
    <property type="term" value="F:hydrolase activity"/>
    <property type="evidence" value="ECO:0007669"/>
    <property type="project" value="UniProtKB-KW"/>
</dbReference>
<dbReference type="InterPro" id="IPR000639">
    <property type="entry name" value="Epox_hydrolase-like"/>
</dbReference>
<dbReference type="InterPro" id="IPR000073">
    <property type="entry name" value="AB_hydrolase_1"/>
</dbReference>
<dbReference type="Proteomes" id="UP001050691">
    <property type="component" value="Unassembled WGS sequence"/>
</dbReference>
<keyword evidence="3" id="KW-0732">Signal</keyword>
<name>A0AAV5AJM0_9AGAM</name>
<sequence>MRTLDIILPLTWAALSLANSQEPLLPNLQPTCVAFDPYSYSQNVARCPAINRATSQPVELDLQYVDINPTAEKILLFVHGWPALWSTWSNQIKHFEASIPELLAKNYRLIIPNLRGFGASTHPGDIESSSTMADMVSDLACILGLASPKSKAVCIGHDWGAQICWEAARMRPDLIEAVAGAVVPYIAAAGPFMPIEQVALAVPKLAYQTYFEKNTEEATLELDSSIRRTLRATYRSSSSPPPSTFLSRTRPFLEAYKDIDVIPPIPFMSSVEEDYLVEQYLLQGFRNTLQFYTHGNRYGSWAFDHSQGNLSISQPALFIPPTNDPVADWESVATLLGSASFFSYLRVENVALNGLTWVPVGTPFQLNWLKLVFI</sequence>
<keyword evidence="1" id="KW-0378">Hydrolase</keyword>
<keyword evidence="6" id="KW-1185">Reference proteome</keyword>
<dbReference type="SUPFAM" id="SSF53474">
    <property type="entry name" value="alpha/beta-Hydrolases"/>
    <property type="match status" value="1"/>
</dbReference>
<gene>
    <name evidence="5" type="ORF">Clacol_007386</name>
</gene>
<comment type="caution">
    <text evidence="5">The sequence shown here is derived from an EMBL/GenBank/DDBJ whole genome shotgun (WGS) entry which is preliminary data.</text>
</comment>
<reference evidence="5" key="1">
    <citation type="submission" date="2021-10" db="EMBL/GenBank/DDBJ databases">
        <title>De novo Genome Assembly of Clathrus columnatus (Basidiomycota, Fungi) Using Illumina and Nanopore Sequence Data.</title>
        <authorList>
            <person name="Ogiso-Tanaka E."/>
            <person name="Itagaki H."/>
            <person name="Hosoya T."/>
            <person name="Hosaka K."/>
        </authorList>
    </citation>
    <scope>NUCLEOTIDE SEQUENCE</scope>
    <source>
        <strain evidence="5">MO-923</strain>
    </source>
</reference>
<dbReference type="InterPro" id="IPR029058">
    <property type="entry name" value="AB_hydrolase_fold"/>
</dbReference>
<dbReference type="AlphaFoldDB" id="A0AAV5AJM0"/>
<proteinExistence type="inferred from homology"/>
<comment type="similarity">
    <text evidence="2">Belongs to the AB hydrolase superfamily. Epoxide hydrolase family.</text>
</comment>
<evidence type="ECO:0000256" key="3">
    <source>
        <dbReference type="SAM" id="SignalP"/>
    </source>
</evidence>
<feature type="chain" id="PRO_5043618712" description="AB hydrolase-1 domain-containing protein" evidence="3">
    <location>
        <begin position="21"/>
        <end position="374"/>
    </location>
</feature>
<feature type="signal peptide" evidence="3">
    <location>
        <begin position="1"/>
        <end position="20"/>
    </location>
</feature>
<dbReference type="Pfam" id="PF00561">
    <property type="entry name" value="Abhydrolase_1"/>
    <property type="match status" value="1"/>
</dbReference>
<evidence type="ECO:0000313" key="6">
    <source>
        <dbReference type="Proteomes" id="UP001050691"/>
    </source>
</evidence>
<organism evidence="5 6">
    <name type="scientific">Clathrus columnatus</name>
    <dbReference type="NCBI Taxonomy" id="1419009"/>
    <lineage>
        <taxon>Eukaryota</taxon>
        <taxon>Fungi</taxon>
        <taxon>Dikarya</taxon>
        <taxon>Basidiomycota</taxon>
        <taxon>Agaricomycotina</taxon>
        <taxon>Agaricomycetes</taxon>
        <taxon>Phallomycetidae</taxon>
        <taxon>Phallales</taxon>
        <taxon>Clathraceae</taxon>
        <taxon>Clathrus</taxon>
    </lineage>
</organism>
<dbReference type="Gene3D" id="3.40.50.1820">
    <property type="entry name" value="alpha/beta hydrolase"/>
    <property type="match status" value="1"/>
</dbReference>
<feature type="domain" description="AB hydrolase-1" evidence="4">
    <location>
        <begin position="74"/>
        <end position="330"/>
    </location>
</feature>
<accession>A0AAV5AJM0</accession>
<evidence type="ECO:0000256" key="2">
    <source>
        <dbReference type="ARBA" id="ARBA00038334"/>
    </source>
</evidence>
<dbReference type="PANTHER" id="PTHR43329">
    <property type="entry name" value="EPOXIDE HYDROLASE"/>
    <property type="match status" value="1"/>
</dbReference>
<dbReference type="PRINTS" id="PR00412">
    <property type="entry name" value="EPOXHYDRLASE"/>
</dbReference>
<protein>
    <recommendedName>
        <fullName evidence="4">AB hydrolase-1 domain-containing protein</fullName>
    </recommendedName>
</protein>
<evidence type="ECO:0000256" key="1">
    <source>
        <dbReference type="ARBA" id="ARBA00022801"/>
    </source>
</evidence>
<evidence type="ECO:0000259" key="4">
    <source>
        <dbReference type="Pfam" id="PF00561"/>
    </source>
</evidence>
<evidence type="ECO:0000313" key="5">
    <source>
        <dbReference type="EMBL" id="GJJ13136.1"/>
    </source>
</evidence>
<dbReference type="EMBL" id="BPWL01000008">
    <property type="protein sequence ID" value="GJJ13136.1"/>
    <property type="molecule type" value="Genomic_DNA"/>
</dbReference>